<evidence type="ECO:0000256" key="1">
    <source>
        <dbReference type="SAM" id="MobiDB-lite"/>
    </source>
</evidence>
<organism evidence="2 3">
    <name type="scientific">Blastococcus brunescens</name>
    <dbReference type="NCBI Taxonomy" id="1564165"/>
    <lineage>
        <taxon>Bacteria</taxon>
        <taxon>Bacillati</taxon>
        <taxon>Actinomycetota</taxon>
        <taxon>Actinomycetes</taxon>
        <taxon>Geodermatophilales</taxon>
        <taxon>Geodermatophilaceae</taxon>
        <taxon>Blastococcus</taxon>
    </lineage>
</organism>
<accession>A0ABZ1B9H3</accession>
<sequence>MRSGVDSQLIESGWIRAQTIHHLVEDVALSTDGDLLAGASRPGVHRVQDPDRLPGLTDG</sequence>
<dbReference type="EMBL" id="CP141261">
    <property type="protein sequence ID" value="WRL66361.1"/>
    <property type="molecule type" value="Genomic_DNA"/>
</dbReference>
<evidence type="ECO:0000313" key="2">
    <source>
        <dbReference type="EMBL" id="WRL66361.1"/>
    </source>
</evidence>
<gene>
    <name evidence="2" type="ORF">U6N30_13535</name>
</gene>
<reference evidence="2 3" key="1">
    <citation type="submission" date="2023-12" db="EMBL/GenBank/DDBJ databases">
        <title>Blastococcus brunescens sp. nov., an actonobacterium isolated from sandstone collected in sahara desert.</title>
        <authorList>
            <person name="Gtari M."/>
            <person name="Ghodhbane F."/>
        </authorList>
    </citation>
    <scope>NUCLEOTIDE SEQUENCE [LARGE SCALE GENOMIC DNA]</scope>
    <source>
        <strain evidence="2 3">BMG 8361</strain>
    </source>
</reference>
<feature type="region of interest" description="Disordered" evidence="1">
    <location>
        <begin position="38"/>
        <end position="59"/>
    </location>
</feature>
<name>A0ABZ1B9H3_9ACTN</name>
<dbReference type="RefSeq" id="WP_324277675.1">
    <property type="nucleotide sequence ID" value="NZ_CP141261.1"/>
</dbReference>
<protein>
    <submittedName>
        <fullName evidence="2">Uncharacterized protein</fullName>
    </submittedName>
</protein>
<dbReference type="Proteomes" id="UP001324287">
    <property type="component" value="Chromosome"/>
</dbReference>
<keyword evidence="3" id="KW-1185">Reference proteome</keyword>
<evidence type="ECO:0000313" key="3">
    <source>
        <dbReference type="Proteomes" id="UP001324287"/>
    </source>
</evidence>
<proteinExistence type="predicted"/>